<dbReference type="InterPro" id="IPR029058">
    <property type="entry name" value="AB_hydrolase_fold"/>
</dbReference>
<organism evidence="3 4">
    <name type="scientific">Colwellia demingiae</name>
    <dbReference type="NCBI Taxonomy" id="89401"/>
    <lineage>
        <taxon>Bacteria</taxon>
        <taxon>Pseudomonadati</taxon>
        <taxon>Pseudomonadota</taxon>
        <taxon>Gammaproteobacteria</taxon>
        <taxon>Alteromonadales</taxon>
        <taxon>Colwelliaceae</taxon>
        <taxon>Colwellia</taxon>
    </lineage>
</organism>
<dbReference type="InterPro" id="IPR050261">
    <property type="entry name" value="FrsA_esterase"/>
</dbReference>
<comment type="caution">
    <text evidence="3">The sequence shown here is derived from an EMBL/GenBank/DDBJ whole genome shotgun (WGS) entry which is preliminary data.</text>
</comment>
<dbReference type="Pfam" id="PF12146">
    <property type="entry name" value="Hydrolase_4"/>
    <property type="match status" value="1"/>
</dbReference>
<feature type="chain" id="PRO_5022715434" evidence="1">
    <location>
        <begin position="22"/>
        <end position="251"/>
    </location>
</feature>
<dbReference type="OrthoDB" id="6313977at2"/>
<evidence type="ECO:0000259" key="2">
    <source>
        <dbReference type="Pfam" id="PF12146"/>
    </source>
</evidence>
<dbReference type="Proteomes" id="UP000321822">
    <property type="component" value="Unassembled WGS sequence"/>
</dbReference>
<feature type="domain" description="Serine aminopeptidase S33" evidence="2">
    <location>
        <begin position="50"/>
        <end position="160"/>
    </location>
</feature>
<keyword evidence="1" id="KW-0732">Signal</keyword>
<dbReference type="PANTHER" id="PTHR22946">
    <property type="entry name" value="DIENELACTONE HYDROLASE DOMAIN-CONTAINING PROTEIN-RELATED"/>
    <property type="match status" value="1"/>
</dbReference>
<evidence type="ECO:0000313" key="3">
    <source>
        <dbReference type="EMBL" id="TWX72110.1"/>
    </source>
</evidence>
<accession>A0A5C6QTX9</accession>
<dbReference type="InterPro" id="IPR022742">
    <property type="entry name" value="Hydrolase_4"/>
</dbReference>
<protein>
    <submittedName>
        <fullName evidence="3">Dienelactone hydrolase family protein</fullName>
    </submittedName>
</protein>
<dbReference type="GO" id="GO:0016787">
    <property type="term" value="F:hydrolase activity"/>
    <property type="evidence" value="ECO:0007669"/>
    <property type="project" value="UniProtKB-KW"/>
</dbReference>
<dbReference type="EMBL" id="VOLT01000001">
    <property type="protein sequence ID" value="TWX72110.1"/>
    <property type="molecule type" value="Genomic_DNA"/>
</dbReference>
<dbReference type="Gene3D" id="3.40.50.1820">
    <property type="entry name" value="alpha/beta hydrolase"/>
    <property type="match status" value="1"/>
</dbReference>
<dbReference type="SUPFAM" id="SSF53474">
    <property type="entry name" value="alpha/beta-Hydrolases"/>
    <property type="match status" value="1"/>
</dbReference>
<keyword evidence="3" id="KW-0378">Hydrolase</keyword>
<name>A0A5C6QTX9_9GAMM</name>
<sequence>MLRLITTLSLASLLITVNSFAAEITLTTPDNFALKADYYPSKNSTKSTNNRAVLMLHQCNYNRTMYDNIGEQLAQQSVHALSLDFRGFGESISSEFNVADVRKLPQAERREAWSNMSSHWPEDVQLAFNYLKEKVGNNGKIGIIGASCGGSQAITLAEKENISALSFFSSSQRDENIARYGKTLVNTPTLIIASEDDGRTFTSAQQLFSTAKNPSSKMISYKGSMHGYPLLDSDNALEATIVTWFTSELNK</sequence>
<dbReference type="AlphaFoldDB" id="A0A5C6QTX9"/>
<evidence type="ECO:0000313" key="4">
    <source>
        <dbReference type="Proteomes" id="UP000321822"/>
    </source>
</evidence>
<dbReference type="RefSeq" id="WP_146783040.1">
    <property type="nucleotide sequence ID" value="NZ_VOLT01000001.1"/>
</dbReference>
<keyword evidence="4" id="KW-1185">Reference proteome</keyword>
<feature type="signal peptide" evidence="1">
    <location>
        <begin position="1"/>
        <end position="21"/>
    </location>
</feature>
<gene>
    <name evidence="3" type="ORF">ESZ36_02465</name>
</gene>
<reference evidence="3 4" key="1">
    <citation type="submission" date="2019-07" db="EMBL/GenBank/DDBJ databases">
        <title>Genomes of sea-ice associated Colwellia species.</title>
        <authorList>
            <person name="Bowman J.P."/>
        </authorList>
    </citation>
    <scope>NUCLEOTIDE SEQUENCE [LARGE SCALE GENOMIC DNA]</scope>
    <source>
        <strain evidence="3 4">ACAM 459</strain>
    </source>
</reference>
<proteinExistence type="predicted"/>
<evidence type="ECO:0000256" key="1">
    <source>
        <dbReference type="SAM" id="SignalP"/>
    </source>
</evidence>